<dbReference type="InterPro" id="IPR011055">
    <property type="entry name" value="Dup_hybrid_motif"/>
</dbReference>
<dbReference type="CDD" id="cd12797">
    <property type="entry name" value="M23_peptidase"/>
    <property type="match status" value="1"/>
</dbReference>
<keyword evidence="1" id="KW-0812">Transmembrane</keyword>
<keyword evidence="1" id="KW-1133">Transmembrane helix</keyword>
<organism evidence="3 4">
    <name type="scientific">Bhargavaea ullalensis</name>
    <dbReference type="NCBI Taxonomy" id="1265685"/>
    <lineage>
        <taxon>Bacteria</taxon>
        <taxon>Bacillati</taxon>
        <taxon>Bacillota</taxon>
        <taxon>Bacilli</taxon>
        <taxon>Bacillales</taxon>
        <taxon>Caryophanaceae</taxon>
        <taxon>Bhargavaea</taxon>
    </lineage>
</organism>
<evidence type="ECO:0000313" key="3">
    <source>
        <dbReference type="EMBL" id="MET3575446.1"/>
    </source>
</evidence>
<dbReference type="RefSeq" id="WP_354196618.1">
    <property type="nucleotide sequence ID" value="NZ_JBEPLW010000007.1"/>
</dbReference>
<dbReference type="PANTHER" id="PTHR21666:SF291">
    <property type="entry name" value="STAGE II SPORULATION PROTEIN Q"/>
    <property type="match status" value="1"/>
</dbReference>
<dbReference type="InterPro" id="IPR050570">
    <property type="entry name" value="Cell_wall_metabolism_enzyme"/>
</dbReference>
<proteinExistence type="predicted"/>
<evidence type="ECO:0000313" key="4">
    <source>
        <dbReference type="Proteomes" id="UP001549099"/>
    </source>
</evidence>
<comment type="caution">
    <text evidence="3">The sequence shown here is derived from an EMBL/GenBank/DDBJ whole genome shotgun (WGS) entry which is preliminary data.</text>
</comment>
<keyword evidence="1" id="KW-0472">Membrane</keyword>
<feature type="domain" description="M23ase beta-sheet core" evidence="2">
    <location>
        <begin position="132"/>
        <end position="215"/>
    </location>
</feature>
<dbReference type="Proteomes" id="UP001549099">
    <property type="component" value="Unassembled WGS sequence"/>
</dbReference>
<dbReference type="EMBL" id="JBEPLW010000007">
    <property type="protein sequence ID" value="MET3575446.1"/>
    <property type="molecule type" value="Genomic_DNA"/>
</dbReference>
<reference evidence="3 4" key="1">
    <citation type="submission" date="2024-06" db="EMBL/GenBank/DDBJ databases">
        <title>Genomic Encyclopedia of Type Strains, Phase IV (KMG-IV): sequencing the most valuable type-strain genomes for metagenomic binning, comparative biology and taxonomic classification.</title>
        <authorList>
            <person name="Goeker M."/>
        </authorList>
    </citation>
    <scope>NUCLEOTIDE SEQUENCE [LARGE SCALE GENOMIC DNA]</scope>
    <source>
        <strain evidence="3 4">DSM 26128</strain>
    </source>
</reference>
<dbReference type="SUPFAM" id="SSF51261">
    <property type="entry name" value="Duplicated hybrid motif"/>
    <property type="match status" value="1"/>
</dbReference>
<accession>A0ABV2GB04</accession>
<dbReference type="PANTHER" id="PTHR21666">
    <property type="entry name" value="PEPTIDASE-RELATED"/>
    <property type="match status" value="1"/>
</dbReference>
<dbReference type="InterPro" id="IPR016047">
    <property type="entry name" value="M23ase_b-sheet_dom"/>
</dbReference>
<gene>
    <name evidence="3" type="ORF">ABID49_001351</name>
</gene>
<evidence type="ECO:0000259" key="2">
    <source>
        <dbReference type="Pfam" id="PF01551"/>
    </source>
</evidence>
<sequence length="221" mass="24363">MREENKPSTPSQKKKSRKSAWFWPAIYSGFALLFVGMVWTYQAVVKDDQAEQQEVAKSGSEKGGEVTIETNAENEMMKFPFDEALVDSMQVVQEFYDMEADSEQREKALLVFHQSYVTNSGMSLSNGEEPFEVVAALSGTVEDIVLDEFTGNRVTIKHANGLQTTYGSVTGILVEKGDAVSQGDVIATTTSNEWNPTAGNHLHFEVTKDGVAVNPGEYLAF</sequence>
<protein>
    <submittedName>
        <fullName evidence="3">Stage II sporulation protein Q</fullName>
    </submittedName>
</protein>
<dbReference type="Pfam" id="PF01551">
    <property type="entry name" value="Peptidase_M23"/>
    <property type="match status" value="1"/>
</dbReference>
<keyword evidence="4" id="KW-1185">Reference proteome</keyword>
<evidence type="ECO:0000256" key="1">
    <source>
        <dbReference type="SAM" id="Phobius"/>
    </source>
</evidence>
<name>A0ABV2GB04_9BACL</name>
<feature type="transmembrane region" description="Helical" evidence="1">
    <location>
        <begin position="21"/>
        <end position="41"/>
    </location>
</feature>
<dbReference type="Gene3D" id="2.70.70.10">
    <property type="entry name" value="Glucose Permease (Domain IIA)"/>
    <property type="match status" value="1"/>
</dbReference>